<dbReference type="STRING" id="683125.SAMN05660206_11647"/>
<name>A0A1I6VRR3_9SPHI</name>
<dbReference type="EMBL" id="FOZZ01000016">
    <property type="protein sequence ID" value="SFT16094.1"/>
    <property type="molecule type" value="Genomic_DNA"/>
</dbReference>
<evidence type="ECO:0000256" key="5">
    <source>
        <dbReference type="SAM" id="Phobius"/>
    </source>
</evidence>
<proteinExistence type="predicted"/>
<keyword evidence="2 5" id="KW-0812">Transmembrane</keyword>
<keyword evidence="3 5" id="KW-1133">Transmembrane helix</keyword>
<evidence type="ECO:0000313" key="6">
    <source>
        <dbReference type="EMBL" id="SFT16094.1"/>
    </source>
</evidence>
<gene>
    <name evidence="6" type="ORF">SAMN05660206_11647</name>
</gene>
<accession>A0A1I6VRR3</accession>
<feature type="transmembrane region" description="Helical" evidence="5">
    <location>
        <begin position="26"/>
        <end position="45"/>
    </location>
</feature>
<dbReference type="OrthoDB" id="6400719at2"/>
<dbReference type="PANTHER" id="PTHR36460">
    <property type="entry name" value="UPF0132 DOMAIN PROTEIN (AFU_ORTHOLOGUE AFUA_3G10255)"/>
    <property type="match status" value="1"/>
</dbReference>
<reference evidence="6 7" key="1">
    <citation type="submission" date="2016-10" db="EMBL/GenBank/DDBJ databases">
        <authorList>
            <person name="de Groot N.N."/>
        </authorList>
    </citation>
    <scope>NUCLEOTIDE SEQUENCE [LARGE SCALE GENOMIC DNA]</scope>
    <source>
        <strain evidence="6 7">DSM 22789</strain>
    </source>
</reference>
<dbReference type="Proteomes" id="UP000198785">
    <property type="component" value="Unassembled WGS sequence"/>
</dbReference>
<keyword evidence="7" id="KW-1185">Reference proteome</keyword>
<comment type="subcellular location">
    <subcellularLocation>
        <location evidence="1">Membrane</location>
        <topology evidence="1">Multi-pass membrane protein</topology>
    </subcellularLocation>
</comment>
<evidence type="ECO:0000256" key="3">
    <source>
        <dbReference type="ARBA" id="ARBA00022989"/>
    </source>
</evidence>
<dbReference type="AlphaFoldDB" id="A0A1I6VRR3"/>
<evidence type="ECO:0008006" key="8">
    <source>
        <dbReference type="Google" id="ProtNLM"/>
    </source>
</evidence>
<feature type="transmembrane region" description="Helical" evidence="5">
    <location>
        <begin position="82"/>
        <end position="103"/>
    </location>
</feature>
<sequence>MEETTQRTQETLTGASTPEIIEEGKTIAIISYLTLIGLVAALVMNSEKKNTYAKFHIRQSLGLMLTGLATTFVSWIPFIGWLFGIVAFFFLLFLWFTGFFNALNAREKVLPILGGKYAEWFKSV</sequence>
<evidence type="ECO:0000256" key="1">
    <source>
        <dbReference type="ARBA" id="ARBA00004141"/>
    </source>
</evidence>
<evidence type="ECO:0000256" key="4">
    <source>
        <dbReference type="ARBA" id="ARBA00023136"/>
    </source>
</evidence>
<protein>
    <recommendedName>
        <fullName evidence="8">Chloroplast import component protein (Tic20)</fullName>
    </recommendedName>
</protein>
<evidence type="ECO:0000313" key="7">
    <source>
        <dbReference type="Proteomes" id="UP000198785"/>
    </source>
</evidence>
<dbReference type="GO" id="GO:0016020">
    <property type="term" value="C:membrane"/>
    <property type="evidence" value="ECO:0007669"/>
    <property type="project" value="UniProtKB-SubCell"/>
</dbReference>
<dbReference type="PANTHER" id="PTHR36460:SF1">
    <property type="entry name" value="UPF0132 DOMAIN PROTEIN (AFU_ORTHOLOGUE AFUA_3G10255)"/>
    <property type="match status" value="1"/>
</dbReference>
<keyword evidence="4 5" id="KW-0472">Membrane</keyword>
<evidence type="ECO:0000256" key="2">
    <source>
        <dbReference type="ARBA" id="ARBA00022692"/>
    </source>
</evidence>
<organism evidence="6 7">
    <name type="scientific">Sphingobacterium wenxiniae</name>
    <dbReference type="NCBI Taxonomy" id="683125"/>
    <lineage>
        <taxon>Bacteria</taxon>
        <taxon>Pseudomonadati</taxon>
        <taxon>Bacteroidota</taxon>
        <taxon>Sphingobacteriia</taxon>
        <taxon>Sphingobacteriales</taxon>
        <taxon>Sphingobacteriaceae</taxon>
        <taxon>Sphingobacterium</taxon>
    </lineage>
</organism>
<dbReference type="RefSeq" id="WP_093367522.1">
    <property type="nucleotide sequence ID" value="NZ_FOZZ01000016.1"/>
</dbReference>